<dbReference type="NCBIfam" id="TIGR03786">
    <property type="entry name" value="strep_pil_rpt"/>
    <property type="match status" value="18"/>
</dbReference>
<dbReference type="CDD" id="cd00198">
    <property type="entry name" value="vWFA"/>
    <property type="match status" value="1"/>
</dbReference>
<dbReference type="Gene3D" id="2.60.40.1140">
    <property type="entry name" value="Collagen-binding surface protein Cna, B-type domain"/>
    <property type="match status" value="1"/>
</dbReference>
<feature type="signal peptide" evidence="3">
    <location>
        <begin position="1"/>
        <end position="46"/>
    </location>
</feature>
<dbReference type="InterPro" id="IPR022464">
    <property type="entry name" value="Strep_pil_isopept_link"/>
</dbReference>
<dbReference type="PROSITE" id="PS50234">
    <property type="entry name" value="VWFA"/>
    <property type="match status" value="1"/>
</dbReference>
<dbReference type="Pfam" id="PF00092">
    <property type="entry name" value="VWA"/>
    <property type="match status" value="1"/>
</dbReference>
<comment type="caution">
    <text evidence="5">The sequence shown here is derived from an EMBL/GenBank/DDBJ whole genome shotgun (WGS) entry which is preliminary data.</text>
</comment>
<evidence type="ECO:0000259" key="4">
    <source>
        <dbReference type="PROSITE" id="PS50234"/>
    </source>
</evidence>
<reference evidence="5 6" key="1">
    <citation type="submission" date="2018-12" db="EMBL/GenBank/DDBJ databases">
        <title>Unveiling genomic diversity among members of the Bifidobacterium pseudolongum species, a widely distributed gut commensal of the animal kingdom.</title>
        <authorList>
            <person name="Lugli G.A."/>
            <person name="Duranti S."/>
            <person name="Albert K."/>
            <person name="Mancabelli L."/>
            <person name="Napoli S."/>
            <person name="Viappiani A."/>
            <person name="Anzalone R."/>
            <person name="Longhi G."/>
            <person name="Milani C."/>
            <person name="Turroni F."/>
            <person name="Alessandri G."/>
            <person name="Sela D.A."/>
            <person name="Van Sinderen D."/>
            <person name="Ventura M."/>
        </authorList>
    </citation>
    <scope>NUCLEOTIDE SEQUENCE [LARGE SCALE GENOMIC DNA]</scope>
    <source>
        <strain evidence="5 6">2032B</strain>
    </source>
</reference>
<feature type="transmembrane region" description="Helical" evidence="2">
    <location>
        <begin position="4096"/>
        <end position="4117"/>
    </location>
</feature>
<name>A0A4Q5AHA5_9BIFI</name>
<evidence type="ECO:0000256" key="2">
    <source>
        <dbReference type="SAM" id="Phobius"/>
    </source>
</evidence>
<feature type="compositionally biased region" description="Pro residues" evidence="1">
    <location>
        <begin position="4047"/>
        <end position="4060"/>
    </location>
</feature>
<dbReference type="SMART" id="SM00327">
    <property type="entry name" value="VWA"/>
    <property type="match status" value="1"/>
</dbReference>
<dbReference type="Pfam" id="PF12892">
    <property type="entry name" value="FctA"/>
    <property type="match status" value="24"/>
</dbReference>
<dbReference type="Gene3D" id="3.40.50.410">
    <property type="entry name" value="von Willebrand factor, type A domain"/>
    <property type="match status" value="1"/>
</dbReference>
<accession>A0A4Q5AHA5</accession>
<feature type="chain" id="PRO_5020558650" evidence="3">
    <location>
        <begin position="47"/>
        <end position="4121"/>
    </location>
</feature>
<feature type="region of interest" description="Disordered" evidence="1">
    <location>
        <begin position="4028"/>
        <end position="4075"/>
    </location>
</feature>
<keyword evidence="3" id="KW-0732">Signal</keyword>
<keyword evidence="2" id="KW-0472">Membrane</keyword>
<dbReference type="InterPro" id="IPR055382">
    <property type="entry name" value="DUF7601"/>
</dbReference>
<evidence type="ECO:0000313" key="5">
    <source>
        <dbReference type="EMBL" id="RYQ27285.1"/>
    </source>
</evidence>
<dbReference type="InterPro" id="IPR038174">
    <property type="entry name" value="Strep_pil_link_sf"/>
</dbReference>
<proteinExistence type="predicted"/>
<dbReference type="SUPFAM" id="SSF53300">
    <property type="entry name" value="vWA-like"/>
    <property type="match status" value="1"/>
</dbReference>
<dbReference type="InterPro" id="IPR002035">
    <property type="entry name" value="VWF_A"/>
</dbReference>
<keyword evidence="2" id="KW-1133">Transmembrane helix</keyword>
<dbReference type="EMBL" id="RYUQ01000001">
    <property type="protein sequence ID" value="RYQ27285.1"/>
    <property type="molecule type" value="Genomic_DNA"/>
</dbReference>
<feature type="domain" description="VWFA" evidence="4">
    <location>
        <begin position="130"/>
        <end position="432"/>
    </location>
</feature>
<organism evidence="5 6">
    <name type="scientific">Bifidobacterium pseudolongum subsp. globosum</name>
    <dbReference type="NCBI Taxonomy" id="1690"/>
    <lineage>
        <taxon>Bacteria</taxon>
        <taxon>Bacillati</taxon>
        <taxon>Actinomycetota</taxon>
        <taxon>Actinomycetes</taxon>
        <taxon>Bifidobacteriales</taxon>
        <taxon>Bifidobacteriaceae</taxon>
        <taxon>Bifidobacterium</taxon>
    </lineage>
</organism>
<evidence type="ECO:0000256" key="1">
    <source>
        <dbReference type="SAM" id="MobiDB-lite"/>
    </source>
</evidence>
<keyword evidence="2" id="KW-0812">Transmembrane</keyword>
<dbReference type="InterPro" id="IPR036465">
    <property type="entry name" value="vWFA_dom_sf"/>
</dbReference>
<evidence type="ECO:0000313" key="6">
    <source>
        <dbReference type="Proteomes" id="UP000292535"/>
    </source>
</evidence>
<dbReference type="Pfam" id="PF24547">
    <property type="entry name" value="DUF7601"/>
    <property type="match status" value="1"/>
</dbReference>
<dbReference type="RefSeq" id="WP_165364550.1">
    <property type="nucleotide sequence ID" value="NZ_RYUQ01000001.1"/>
</dbReference>
<sequence length="4121" mass="435364">MFTQHRRTWTQTVIRAVQAHGRKALAALTALATVAALVLVAAPAHAEETRIADPTTFTQWEQGMGDPTDPRSTGRVWTDKSVATEPVTLKTYKGDTVTVTPEEGSFLVGLSAMSSAQKLIGVSNVTKPLDIVLVLDTSGSMAWGMDGNQNPGYSYQPVYADQLSTSESYYIPNGSNYREVSWSSRENSWGYGGWWNWTSVTPKTSADDADKNHVQFYTRAAASRMNALKQAVNGFIDQTIAANAKVSDANKKNRIGLVTYACDTVNNQCTQGTSIRSGLTDSLDDLKTTVNGLQANGATYADKGLEKANDVLENARADASKIVVFFTDGVPGYSSFEPDVANTAIVEAKAMKEANAAVYSVGIFEGANPDIDVSKVTDESEDELKANAFVQGVSSNYPNATAYTDLGIRAPDANYYLAASDADALNAVFDTIWGEVSSNPNSPIQTESQGGTTAGNGVVTFTDQLGDYMRVTRMNSIVFAGQQYETVSSQTSADGSQTTYTFEGKVEANEIYKEADLSTMQIVVTHNEGKTGDLVTVNVPAELLPLRLYTANVDKDGNVTTSINRTNPMRLFYEVNLKDGTEAKIAQPDEQMRQYLADPANIDADGSVRFLTNAYNTSTNGANGSTTAVFTPATTNDFYYFTQDTPLYNSESLDDPATSIEAGKTYYYQRTYYADNARHEQWIDVLGENAVGKAVEDANGHYYAPAGTVRTGLSRRYTAAKESNPTGTAANAIAPHWEMNNVTVNLGNNGLRKVARPGALEVTEIVEWTDGEMPQAIKSKAFPFSVALSGVGADGEYQAVIAGQNVTLKNGAQFSLKHGESVMVYGLPAGAKATVTQTDAGGKGWSVNHAADEGSIAAGETTQLGFVNQYTPDPVTLPEGSISGAKTLVKRDWQPDESFTFQIAAGDSNPEAPMPEQRTVTVTNPGGADAYQDGQRIPFAFGAITYTKSGTYQYVITEQGGGKPGMQYSGARYIATVTVTDNGDGTMSAAAVLTNTFGDDGVHIDGEPEAASADFTNTFVGENESVATIRGIKHYTDHTGSKPNNVVGTFNVMITPDEGNPANGPTFKSDVPVGVDGTWTRKLQFTNEALNGQHEQTFTYHVREIVPEGVGSGNPTKDGMTYDVNTYDVQITVSRDEQHNLITTVTYPDGGERVELTNSYRAQNTDAQALGVTKAVTGRDAEAGKFTFDATLRTNNAQYVKVEQPDGTLKDWATASVPTPAIAKGKSADIDFGSLVFTMPGTYTFAVREQLPDGASAANPKVDGWTYDTHTHTVTYTVTDSNGKLKAAAVTDGSATFTNAYTAQVNYGADGAMRIGKTLTGRAMNAQEFSFAITPIDGAPMLNGAQSVTTANPFSAVSGQELVWPVPGTLLADLTFTQDDIGKAYRYTIREVLPEGVTEDNPKKDGVTYDLADHTVSITVIDNGNGTLTTETKVDGQADGVAHFANTYTIAKGESAVGFAKAITGRDWKSGESFTFELTPNTGQSSVSESVLKAAMPKGASVTVGKPDSGRTAAFAFNGFTFSQPGTYVYNVREQGAGESKDGLTNDARTALVSFTVADKGDGTYSIGRLITGIDFEDGVNTFTNAYKAKEFSGVPAGLAFSKELKGTEWTADRAFEFTLEAVTDGAPLPEQATISVGKPAKGNKADFAFGSITYGKTGVYEYVVKEVQGDMPGVSYDAHSAKVTVTVTDDGNGQLKAEAVVSEGAFSNTYTAKPFEGVPAGLELSKQLTGIAWPADRAFEFTLEGKDGAPMPAEAKVSVGKPAEGDTAVFNFGAIRYEKAGEYEYTVKEMKGDMPGVSYDGHSATVKVTVSDNGKGQLEATAAVTDGAFVNIYGAEPSGGVPEGMTFIKQLTGIDWPSDRAFEFTLAAEGNAPMPQGAKDGKLNVTVGKPADGNAAAFDFGAITYTTEGKYKYTVTEVAGDMPGVAYAKNTAKVTVTVKDDKQGKLIATAAVEGNVFANEYSAKEFTGVPTGMAFSKELTGIEWPEGRAFEFTLEAVTKDAPMPAEAKVSVGKPDKGAKADFGFGDITFTKAGTYEYTVKEAKGDMPGVFYDTHSAKVKVTVTDNGKGQLEAKAIVSEGAFTNTYTAQQVTVGSVDLGLSKQLTGIAWPADRSFEFTLAAEGDAPMPQGAKDGKLNVTVGKPADGDTADIMFGDITYTKAGVYEYTVKEAKGDMPGVSYDTHSAKVTVTVRDNGKGQLEASVKTDGGQFTNAYSAKEFTGVPTGMAFSKELTGIDWPQDRTFEFTLEAMTKDAPMPAEAKISVGKPSKGAKADFAFGSITYAKPGTYEYTVKEAKGDMPGVSYDGHSAKVAVTVTDNGKGQLEATATVAEGAFTNVYTAQQVTVGSVDLGLSKQLTGIAWPADRSFEFTLEGKDGAPMPEGAQDGVLTKSVGKPDKGDTADFGFGDITFTKAGTYEYTVKETKGDMPGVSYDTHSAKVTVTVADNGKGQLEADVRTDGGKFVNAYTAKEFTGVPDGMTFSKQLTGIAWPDKGAFTFTLTGKDGAPMPQGAQDGVLTKSVGKPDKGDTADFTFGDITYTKTGTYTYTVKELAGIMPGVAFDDHEATVTVTVTDNGNGQLEAKAVVDKADFVNTYTTKEFHGVPEGMAFSKELTGTEWTEGREFTFMIEAVDGAPAPEQPTVTVGKPGNGNTADFTFGALTFTKTGTYQYVVTERNDGQPGITYDDHKAHVTVTVTDNGLGHLVATAKVDGAKFTNAYRAQPFDGVPTGMAFSKQLTGIDWPEDRAFEFTLEGKDGAPMPAEAKTTVAKPAKGDAASFGFGAIRYEEPGVYEYTVKETKGDMPGVSYDGHSATVTVTVRDNGQGQLEATAVVTDAAFVNTYGTTPSDGVPEGMTFIKQLDGLEWPAGRAFEFTLEGVDGAPMPAKSTLQVAKPAEGAAAVFDFGAIKYTAEGEYRYKVRETKGDMPGVSYDSHVADVTVTVTDNKQGDLVATATVTGNVFVNEYTAEEFTGVPAGMAFSKELTGISWPEDREFEFTLEGKDESTPMPAETKATVGKPEQGAKADFTFGEITYTKTGTYEYTVKETKGDMPGVSYDTHEAKVTVKVTDNGKGQLEAKATVEGAKFTNSYNAKPFEGVPAGLKLAKQLTGIAWPEDREFEFMLAAVTENAPMPAETKAAASKPAEGDTAEFSFGAIRYEKPGVYEYTVKETRGTMPGVAYDYHTAHITVTVTDNGQGQLDATAKVTEGKFVNTYSAVPATGVPTDFTLTKRVEGMEWNADQKFEFTIQAQGGAPMPKNATVTVGKPANGDTATFDFGEIVFERAGVYRYTVTETAGSHPGMVYDGHTATITVDVADDGQGHLVTATTVVNGLFTNTYSTQTVAYPGVDVTEDLTGRAQAQGEFQFVVSGSASDMARAGYTTRAVTSTPYEFAAAASGETVTVPGLFTGLELTHDDVRSGKQFVYEVDQTGAQSGNGLTVDDQVYRVEIWATDNGDGTMRVHTSVNGAESTDPTPVLPFHNVYATAPVTIGGDAQVRINARKTLHGRALAAGEFQFAVRDAKGAQLAGGTNAASGTVNFDAIEFTDARLGADVKAGIAAAHVSGTQTVYRYEVTVSELTDALPAGITALESGFAATLVITDNGQGKLEAAVEYPADADGTLGFVNQYGAASEASLGLNGNKVLAVASGNNAPDITGKYTFTLSGSQGAPMPQKTTAVNDAAGAVDFGQITYTMANVFGEQEATQSKGADDADDAEADDVTTREKTFTYTVTESGSVAGVANDASAQRTITVHVKDNGDGTLTVSKESAATGTDFTFTNTYGVRPTDPTSPTDTSVKGGVPLTKTLNGRALKAGEFTFELIEAASGKVVGSAANAADGSVSLPGVVFEAPGSYAYLVRELAGTTGGVTYDSRVYAAVATVVDNGDGTLGVSWAVTEPSVGPVEAMVFENTYAAQPTSVQISAGKMLLGRDLKAGEFQFALTALDSAPMPEGATDGVQTVANDEHGNAQFGVIDYAQAGEYHYTVSEVKGDAEGVTYDEAEHAVVVRVTDNGEGQLLAAVDYGDGEQGVVFTNTYTKPEEPDTPDIPDTPDTPDQPKPNMPAPSTPAAPQYPASGTPTYRPYSYSTGSRPYTGTIAYTGADIALIVAVAAVLLAAGAALLTMARRRQ</sequence>
<protein>
    <submittedName>
        <fullName evidence="5">Type IV secretion protein Rhs</fullName>
    </submittedName>
</protein>
<evidence type="ECO:0000256" key="3">
    <source>
        <dbReference type="SAM" id="SignalP"/>
    </source>
</evidence>
<dbReference type="Proteomes" id="UP000292535">
    <property type="component" value="Unassembled WGS sequence"/>
</dbReference>
<gene>
    <name evidence="5" type="ORF">PG2032B_0329</name>
</gene>
<dbReference type="Gene3D" id="2.60.40.3050">
    <property type="match status" value="24"/>
</dbReference>